<evidence type="ECO:0000313" key="5">
    <source>
        <dbReference type="Proteomes" id="UP000231791"/>
    </source>
</evidence>
<evidence type="ECO:0000256" key="1">
    <source>
        <dbReference type="ARBA" id="ARBA00010923"/>
    </source>
</evidence>
<organism evidence="4 5">
    <name type="scientific">Streptomyces lavendulae subsp. lavendulae</name>
    <dbReference type="NCBI Taxonomy" id="58340"/>
    <lineage>
        <taxon>Bacteria</taxon>
        <taxon>Bacillati</taxon>
        <taxon>Actinomycetota</taxon>
        <taxon>Actinomycetes</taxon>
        <taxon>Kitasatosporales</taxon>
        <taxon>Streptomycetaceae</taxon>
        <taxon>Streptomyces</taxon>
    </lineage>
</organism>
<dbReference type="GO" id="GO:0003677">
    <property type="term" value="F:DNA binding"/>
    <property type="evidence" value="ECO:0007669"/>
    <property type="project" value="UniProtKB-KW"/>
</dbReference>
<dbReference type="EMBL" id="CP024985">
    <property type="protein sequence ID" value="ATZ23041.1"/>
    <property type="molecule type" value="Genomic_DNA"/>
</dbReference>
<dbReference type="KEGG" id="slx:SLAV_05680"/>
<keyword evidence="5" id="KW-1185">Reference proteome</keyword>
<evidence type="ECO:0000313" key="4">
    <source>
        <dbReference type="EMBL" id="ATZ23041.1"/>
    </source>
</evidence>
<dbReference type="REBASE" id="225978">
    <property type="entry name" value="S.Sla3239ORF5685P"/>
</dbReference>
<keyword evidence="2" id="KW-0680">Restriction system</keyword>
<evidence type="ECO:0000256" key="2">
    <source>
        <dbReference type="ARBA" id="ARBA00022747"/>
    </source>
</evidence>
<dbReference type="Proteomes" id="UP000231791">
    <property type="component" value="Chromosome"/>
</dbReference>
<dbReference type="PANTHER" id="PTHR30408">
    <property type="entry name" value="TYPE-1 RESTRICTION ENZYME ECOKI SPECIFICITY PROTEIN"/>
    <property type="match status" value="1"/>
</dbReference>
<protein>
    <submittedName>
        <fullName evidence="4">EcoKI restriction-modification system protein HsdS</fullName>
    </submittedName>
</protein>
<dbReference type="OrthoDB" id="3197085at2"/>
<evidence type="ECO:0000256" key="3">
    <source>
        <dbReference type="ARBA" id="ARBA00023125"/>
    </source>
</evidence>
<dbReference type="InterPro" id="IPR000055">
    <property type="entry name" value="Restrct_endonuc_typeI_TRD"/>
</dbReference>
<dbReference type="InterPro" id="IPR044946">
    <property type="entry name" value="Restrct_endonuc_typeI_TRD_sf"/>
</dbReference>
<dbReference type="GO" id="GO:0009307">
    <property type="term" value="P:DNA restriction-modification system"/>
    <property type="evidence" value="ECO:0007669"/>
    <property type="project" value="UniProtKB-KW"/>
</dbReference>
<name>A0A2K8P8G8_STRLA</name>
<dbReference type="InterPro" id="IPR052021">
    <property type="entry name" value="Type-I_RS_S_subunit"/>
</dbReference>
<dbReference type="GeneID" id="49382258"/>
<dbReference type="Pfam" id="PF01420">
    <property type="entry name" value="Methylase_S"/>
    <property type="match status" value="1"/>
</dbReference>
<gene>
    <name evidence="4" type="ORF">SLAV_05680</name>
</gene>
<sequence>MPQGNAPTAHGVRILLGDLCEVTAGPSGSLLDRLHDGPDGVPVISPPDLAGDHRVDSRKVRRVPQIDADRLERFAVREGDVLVVRQGALGRLALIEQAQSGWLYGSSCLRLRPLPGGILPAFLAAYLSHPPVQRAMLGQALPGTVPALNSTLLRELPVTVPAMDRQYAIVEALADVADQIRIQRQMAERLESLRPAIFRELLQGTRDTWR</sequence>
<dbReference type="PANTHER" id="PTHR30408:SF12">
    <property type="entry name" value="TYPE I RESTRICTION ENZYME MJAVIII SPECIFICITY SUBUNIT"/>
    <property type="match status" value="1"/>
</dbReference>
<comment type="similarity">
    <text evidence="1">Belongs to the type-I restriction system S methylase family.</text>
</comment>
<accession>A0A2K8P8G8</accession>
<reference evidence="4 5" key="1">
    <citation type="submission" date="2017-11" db="EMBL/GenBank/DDBJ databases">
        <title>Complete genome sequence of Streptomyces lavendulae subsp. lavendulae CCM 3239 (formerly 'Streptomyces aureofaciens CCM 3239'), the producer of the angucycline-type antibiotic auricin.</title>
        <authorList>
            <person name="Busche T."/>
            <person name="Novakova R."/>
            <person name="Al'Dilaimi A."/>
            <person name="Homerova D."/>
            <person name="Feckova L."/>
            <person name="Rezuchova B."/>
            <person name="Mingyar E."/>
            <person name="Csolleiova D."/>
            <person name="Bekeova C."/>
            <person name="Winkler A."/>
            <person name="Sevcikova B."/>
            <person name="Kalinowski J."/>
            <person name="Kormanec J."/>
            <person name="Ruckert C."/>
        </authorList>
    </citation>
    <scope>NUCLEOTIDE SEQUENCE [LARGE SCALE GENOMIC DNA]</scope>
    <source>
        <strain evidence="4 5">CCM 3239</strain>
    </source>
</reference>
<proteinExistence type="inferred from homology"/>
<dbReference type="AlphaFoldDB" id="A0A2K8P8G8"/>
<dbReference type="SUPFAM" id="SSF116734">
    <property type="entry name" value="DNA methylase specificity domain"/>
    <property type="match status" value="1"/>
</dbReference>
<dbReference type="Gene3D" id="3.90.220.20">
    <property type="entry name" value="DNA methylase specificity domains"/>
    <property type="match status" value="1"/>
</dbReference>
<dbReference type="RefSeq" id="WP_030229864.1">
    <property type="nucleotide sequence ID" value="NZ_CP024985.1"/>
</dbReference>
<keyword evidence="3" id="KW-0238">DNA-binding</keyword>